<reference evidence="10" key="1">
    <citation type="journal article" date="2014" name="Int. J. Syst. Evol. Microbiol.">
        <title>Complete genome of a new Firmicutes species belonging to the dominant human colonic microbiota ('Ruminococcus bicirculans') reveals two chromosomes and a selective capacity to utilize plant glucans.</title>
        <authorList>
            <consortium name="NISC Comparative Sequencing Program"/>
            <person name="Wegmann U."/>
            <person name="Louis P."/>
            <person name="Goesmann A."/>
            <person name="Henrissat B."/>
            <person name="Duncan S.H."/>
            <person name="Flint H.J."/>
        </authorList>
    </citation>
    <scope>NUCLEOTIDE SEQUENCE</scope>
    <source>
        <strain evidence="10">VKM Ac-1246</strain>
    </source>
</reference>
<keyword evidence="5 8" id="KW-0812">Transmembrane</keyword>
<evidence type="ECO:0000256" key="1">
    <source>
        <dbReference type="ARBA" id="ARBA00004651"/>
    </source>
</evidence>
<dbReference type="PANTHER" id="PTHR33908:SF11">
    <property type="entry name" value="MEMBRANE PROTEIN"/>
    <property type="match status" value="1"/>
</dbReference>
<dbReference type="Pfam" id="PF13231">
    <property type="entry name" value="PMT_2"/>
    <property type="match status" value="1"/>
</dbReference>
<evidence type="ECO:0000256" key="8">
    <source>
        <dbReference type="SAM" id="Phobius"/>
    </source>
</evidence>
<feature type="transmembrane region" description="Helical" evidence="8">
    <location>
        <begin position="157"/>
        <end position="173"/>
    </location>
</feature>
<evidence type="ECO:0000256" key="2">
    <source>
        <dbReference type="ARBA" id="ARBA00022475"/>
    </source>
</evidence>
<feature type="transmembrane region" description="Helical" evidence="8">
    <location>
        <begin position="50"/>
        <end position="74"/>
    </location>
</feature>
<comment type="subcellular location">
    <subcellularLocation>
        <location evidence="1">Cell membrane</location>
        <topology evidence="1">Multi-pass membrane protein</topology>
    </subcellularLocation>
</comment>
<protein>
    <recommendedName>
        <fullName evidence="9">Glycosyltransferase RgtA/B/C/D-like domain-containing protein</fullName>
    </recommendedName>
</protein>
<evidence type="ECO:0000256" key="5">
    <source>
        <dbReference type="ARBA" id="ARBA00022692"/>
    </source>
</evidence>
<feature type="transmembrane region" description="Helical" evidence="8">
    <location>
        <begin position="226"/>
        <end position="251"/>
    </location>
</feature>
<keyword evidence="6 8" id="KW-1133">Transmembrane helix</keyword>
<sequence length="474" mass="51169">MQVVVLLVLAPRYGPHRDELYFVSAGQRLAWGYPDQPPLVALLARVSTEIAAYDLVVLRLWSILAMAALVLLAVEFARLLGGGRAAQLMTAVLVAVGVMTMTLGHWLVTATFDTLAWTAILVLVAHALTATGWRRSAAFWLAAGVVAGVGLENKHAVAFLLGGIVVGIALAPATRRVLLTPWPWLAGLTALALWLPNLLWQAAHGWPVLDLSGDIREEYGGFGGRAGYVVQLLILLSPVITPVWAVGLVALLRRPAWARVRPVGFAFVVVATFFLVAGGKGYYLAGLLPPLVAAGAVVVAERAPAIRWLSVRWLTVAMVLLTIPAWPINLPVLPAATYTSSFYAAAGDDQAATIGWPEYVAQVQAVIDGLPAEQRRTAVVFTTNYGQAGALEWYGVGVPVHSGHNGWRFWEQPPADASPVVLVGFERPDGFFRGCREMTRLRNRAGAENEEARAPVHVCEKASVPWSRLWHYDA</sequence>
<dbReference type="EMBL" id="BSEL01000010">
    <property type="protein sequence ID" value="GLJ70246.1"/>
    <property type="molecule type" value="Genomic_DNA"/>
</dbReference>
<dbReference type="Proteomes" id="UP001142292">
    <property type="component" value="Unassembled WGS sequence"/>
</dbReference>
<reference evidence="10" key="2">
    <citation type="submission" date="2023-01" db="EMBL/GenBank/DDBJ databases">
        <authorList>
            <person name="Sun Q."/>
            <person name="Evtushenko L."/>
        </authorList>
    </citation>
    <scope>NUCLEOTIDE SEQUENCE</scope>
    <source>
        <strain evidence="10">VKM Ac-1246</strain>
    </source>
</reference>
<dbReference type="InterPro" id="IPR050297">
    <property type="entry name" value="LipidA_mod_glycosyltrf_83"/>
</dbReference>
<proteinExistence type="predicted"/>
<gene>
    <name evidence="10" type="ORF">GCM10017579_42820</name>
</gene>
<evidence type="ECO:0000313" key="10">
    <source>
        <dbReference type="EMBL" id="GLJ70246.1"/>
    </source>
</evidence>
<dbReference type="InterPro" id="IPR038731">
    <property type="entry name" value="RgtA/B/C-like"/>
</dbReference>
<evidence type="ECO:0000256" key="6">
    <source>
        <dbReference type="ARBA" id="ARBA00022989"/>
    </source>
</evidence>
<evidence type="ECO:0000313" key="11">
    <source>
        <dbReference type="Proteomes" id="UP001142292"/>
    </source>
</evidence>
<evidence type="ECO:0000256" key="3">
    <source>
        <dbReference type="ARBA" id="ARBA00022676"/>
    </source>
</evidence>
<evidence type="ECO:0000256" key="4">
    <source>
        <dbReference type="ARBA" id="ARBA00022679"/>
    </source>
</evidence>
<keyword evidence="3" id="KW-0328">Glycosyltransferase</keyword>
<keyword evidence="2" id="KW-1003">Cell membrane</keyword>
<feature type="transmembrane region" description="Helical" evidence="8">
    <location>
        <begin position="114"/>
        <end position="131"/>
    </location>
</feature>
<keyword evidence="4" id="KW-0808">Transferase</keyword>
<feature type="transmembrane region" description="Helical" evidence="8">
    <location>
        <begin position="185"/>
        <end position="206"/>
    </location>
</feature>
<dbReference type="PANTHER" id="PTHR33908">
    <property type="entry name" value="MANNOSYLTRANSFERASE YKCB-RELATED"/>
    <property type="match status" value="1"/>
</dbReference>
<feature type="transmembrane region" description="Helical" evidence="8">
    <location>
        <begin position="311"/>
        <end position="328"/>
    </location>
</feature>
<keyword evidence="7 8" id="KW-0472">Membrane</keyword>
<evidence type="ECO:0000259" key="9">
    <source>
        <dbReference type="Pfam" id="PF13231"/>
    </source>
</evidence>
<organism evidence="10 11">
    <name type="scientific">Nocardioides luteus</name>
    <dbReference type="NCBI Taxonomy" id="1844"/>
    <lineage>
        <taxon>Bacteria</taxon>
        <taxon>Bacillati</taxon>
        <taxon>Actinomycetota</taxon>
        <taxon>Actinomycetes</taxon>
        <taxon>Propionibacteriales</taxon>
        <taxon>Nocardioidaceae</taxon>
        <taxon>Nocardioides</taxon>
    </lineage>
</organism>
<feature type="transmembrane region" description="Helical" evidence="8">
    <location>
        <begin position="86"/>
        <end position="108"/>
    </location>
</feature>
<keyword evidence="11" id="KW-1185">Reference proteome</keyword>
<name>A0ABQ5T530_9ACTN</name>
<accession>A0ABQ5T530</accession>
<evidence type="ECO:0000256" key="7">
    <source>
        <dbReference type="ARBA" id="ARBA00023136"/>
    </source>
</evidence>
<feature type="transmembrane region" description="Helical" evidence="8">
    <location>
        <begin position="258"/>
        <end position="276"/>
    </location>
</feature>
<feature type="domain" description="Glycosyltransferase RgtA/B/C/D-like" evidence="9">
    <location>
        <begin position="35"/>
        <end position="200"/>
    </location>
</feature>
<comment type="caution">
    <text evidence="10">The sequence shown here is derived from an EMBL/GenBank/DDBJ whole genome shotgun (WGS) entry which is preliminary data.</text>
</comment>